<protein>
    <submittedName>
        <fullName evidence="2">Uncharacterized protein</fullName>
    </submittedName>
</protein>
<accession>A0A508XCF8</accession>
<reference evidence="2" key="1">
    <citation type="submission" date="2019-06" db="EMBL/GenBank/DDBJ databases">
        <authorList>
            <person name="Le Quere A."/>
            <person name="Colella S."/>
        </authorList>
    </citation>
    <scope>NUCLEOTIDE SEQUENCE</scope>
    <source>
        <strain evidence="2">EmedicaeMD41</strain>
    </source>
</reference>
<evidence type="ECO:0000313" key="2">
    <source>
        <dbReference type="EMBL" id="VTZ66060.1"/>
    </source>
</evidence>
<proteinExistence type="predicted"/>
<dbReference type="AlphaFoldDB" id="A0A508XCF8"/>
<feature type="region of interest" description="Disordered" evidence="1">
    <location>
        <begin position="102"/>
        <end position="121"/>
    </location>
</feature>
<name>A0A508XCF8_9HYPH</name>
<dbReference type="Proteomes" id="UP000507954">
    <property type="component" value="Unassembled WGS sequence"/>
</dbReference>
<dbReference type="EMBL" id="CABFNB010000167">
    <property type="protein sequence ID" value="VTZ66060.1"/>
    <property type="molecule type" value="Genomic_DNA"/>
</dbReference>
<sequence length="121" mass="14107">MSRPRPKARITDASCAIGLVWADPLARRGYDPVLLAIHAVRPGALARFLRSRNFHNALLFRHRQRRSRYSLPEESLIKNERLTLVFDCYRATFPKLIFRSRSPQSHWSGRHTSKTERKCHG</sequence>
<organism evidence="2">
    <name type="scientific">Sinorhizobium medicae</name>
    <dbReference type="NCBI Taxonomy" id="110321"/>
    <lineage>
        <taxon>Bacteria</taxon>
        <taxon>Pseudomonadati</taxon>
        <taxon>Pseudomonadota</taxon>
        <taxon>Alphaproteobacteria</taxon>
        <taxon>Hyphomicrobiales</taxon>
        <taxon>Rhizobiaceae</taxon>
        <taxon>Sinorhizobium/Ensifer group</taxon>
        <taxon>Sinorhizobium</taxon>
    </lineage>
</organism>
<evidence type="ECO:0000256" key="1">
    <source>
        <dbReference type="SAM" id="MobiDB-lite"/>
    </source>
</evidence>
<gene>
    <name evidence="2" type="ORF">EMEDMD4_950009</name>
</gene>